<evidence type="ECO:0000313" key="3">
    <source>
        <dbReference type="Proteomes" id="UP000566324"/>
    </source>
</evidence>
<dbReference type="InterPro" id="IPR005097">
    <property type="entry name" value="Sacchrp_dh_NADP-bd"/>
</dbReference>
<evidence type="ECO:0000313" key="2">
    <source>
        <dbReference type="EMBL" id="MBB4633611.1"/>
    </source>
</evidence>
<accession>A0A7W7B404</accession>
<dbReference type="InterPro" id="IPR036291">
    <property type="entry name" value="NAD(P)-bd_dom_sf"/>
</dbReference>
<dbReference type="AlphaFoldDB" id="A0A7W7B404"/>
<dbReference type="Gene3D" id="3.40.50.720">
    <property type="entry name" value="NAD(P)-binding Rossmann-like Domain"/>
    <property type="match status" value="1"/>
</dbReference>
<sequence length="348" mass="36182">MGGDILIYGANGYTGRLVVERALARGLKPVLAGRNRGAVETLADETGLSFRVFDLKGHVTDDLDGIGTVLHLAGPFSRTSAPMLEACLAARAHYIDITGEIDVFEALAARDAQAKAAGIAVLPGAGFDVVPSDCLAAHLKRRLPGAVSLDLVIGGLNEASRGTTRTMLEGMAAGTRVREGGAIIELPDVPRGTADFGNGLKPTVGVSWGDVSTAWHSTGIPDIRVFFESSPPLERALGMPGVLRSMIASGPGRWLAGRAIDRMPPGPNAAARARGRSVLVGHAADAEGNRAVSQLETPEGYTLTALTAVEIARRVHGGEVPAGFHTPSSAFGPDFILGFSGVKRRDLS</sequence>
<feature type="domain" description="Saccharopine dehydrogenase NADP binding" evidence="1">
    <location>
        <begin position="5"/>
        <end position="121"/>
    </location>
</feature>
<keyword evidence="3" id="KW-1185">Reference proteome</keyword>
<evidence type="ECO:0000259" key="1">
    <source>
        <dbReference type="Pfam" id="PF03435"/>
    </source>
</evidence>
<dbReference type="SUPFAM" id="SSF51735">
    <property type="entry name" value="NAD(P)-binding Rossmann-fold domains"/>
    <property type="match status" value="1"/>
</dbReference>
<proteinExistence type="predicted"/>
<comment type="caution">
    <text evidence="2">The sequence shown here is derived from an EMBL/GenBank/DDBJ whole genome shotgun (WGS) entry which is preliminary data.</text>
</comment>
<reference evidence="2 3" key="1">
    <citation type="submission" date="2020-08" db="EMBL/GenBank/DDBJ databases">
        <title>Genomic Encyclopedia of Type Strains, Phase IV (KMG-IV): sequencing the most valuable type-strain genomes for metagenomic binning, comparative biology and taxonomic classification.</title>
        <authorList>
            <person name="Goeker M."/>
        </authorList>
    </citation>
    <scope>NUCLEOTIDE SEQUENCE [LARGE SCALE GENOMIC DNA]</scope>
    <source>
        <strain evidence="2 3">DSM 17328</strain>
    </source>
</reference>
<gene>
    <name evidence="2" type="ORF">GGQ98_003257</name>
</gene>
<organism evidence="2 3">
    <name type="scientific">Sphingosinicella soli</name>
    <dbReference type="NCBI Taxonomy" id="333708"/>
    <lineage>
        <taxon>Bacteria</taxon>
        <taxon>Pseudomonadati</taxon>
        <taxon>Pseudomonadota</taxon>
        <taxon>Alphaproteobacteria</taxon>
        <taxon>Sphingomonadales</taxon>
        <taxon>Sphingosinicellaceae</taxon>
        <taxon>Sphingosinicella</taxon>
    </lineage>
</organism>
<dbReference type="Pfam" id="PF03435">
    <property type="entry name" value="Sacchrp_dh_NADP"/>
    <property type="match status" value="1"/>
</dbReference>
<dbReference type="Proteomes" id="UP000566324">
    <property type="component" value="Unassembled WGS sequence"/>
</dbReference>
<dbReference type="EMBL" id="JACHNZ010000049">
    <property type="protein sequence ID" value="MBB4633611.1"/>
    <property type="molecule type" value="Genomic_DNA"/>
</dbReference>
<name>A0A7W7B404_9SPHN</name>
<protein>
    <submittedName>
        <fullName evidence="2">Short subunit dehydrogenase-like uncharacterized protein</fullName>
    </submittedName>
</protein>
<dbReference type="RefSeq" id="WP_184071372.1">
    <property type="nucleotide sequence ID" value="NZ_JACHNZ010000049.1"/>
</dbReference>
<dbReference type="PANTHER" id="PTHR43781">
    <property type="entry name" value="SACCHAROPINE DEHYDROGENASE"/>
    <property type="match status" value="1"/>
</dbReference>
<dbReference type="PANTHER" id="PTHR43781:SF1">
    <property type="entry name" value="SACCHAROPINE DEHYDROGENASE"/>
    <property type="match status" value="1"/>
</dbReference>